<dbReference type="STRING" id="351671.XDD1_0967"/>
<dbReference type="EMBL" id="FO704550">
    <property type="protein sequence ID" value="CDG16670.1"/>
    <property type="molecule type" value="Genomic_DNA"/>
</dbReference>
<name>A0A068QS65_9GAMM</name>
<gene>
    <name evidence="1" type="ORF">XDD1_0967</name>
</gene>
<proteinExistence type="predicted"/>
<protein>
    <submittedName>
        <fullName evidence="1">Uncharacterized protein</fullName>
    </submittedName>
</protein>
<evidence type="ECO:0000313" key="2">
    <source>
        <dbReference type="Proteomes" id="UP000032721"/>
    </source>
</evidence>
<accession>A0A068QS65</accession>
<dbReference type="KEGG" id="xdo:XDD1_0967"/>
<evidence type="ECO:0000313" key="1">
    <source>
        <dbReference type="EMBL" id="CDG16670.1"/>
    </source>
</evidence>
<organism evidence="1 2">
    <name type="scientific">Xenorhabdus doucetiae</name>
    <dbReference type="NCBI Taxonomy" id="351671"/>
    <lineage>
        <taxon>Bacteria</taxon>
        <taxon>Pseudomonadati</taxon>
        <taxon>Pseudomonadota</taxon>
        <taxon>Gammaproteobacteria</taxon>
        <taxon>Enterobacterales</taxon>
        <taxon>Morganellaceae</taxon>
        <taxon>Xenorhabdus</taxon>
    </lineage>
</organism>
<dbReference type="HOGENOM" id="CLU_188508_1_0_6"/>
<sequence>MTLKHQQTLGISMNKEDLRTRLRENKVSSSYYSLEGGAPDDKICLTYEDGYWLVYHSERGARSWVESFEKEEDACQRLWIYVSDIKRMYG</sequence>
<reference evidence="1 2" key="1">
    <citation type="submission" date="2013-07" db="EMBL/GenBank/DDBJ databases">
        <authorList>
            <person name="Genoscope - CEA"/>
        </authorList>
    </citation>
    <scope>NUCLEOTIDE SEQUENCE [LARGE SCALE GENOMIC DNA]</scope>
    <source>
        <strain evidence="2">FRM16 / DSM 17909</strain>
    </source>
</reference>
<dbReference type="AlphaFoldDB" id="A0A068QS65"/>
<dbReference type="Proteomes" id="UP000032721">
    <property type="component" value="Chromosome"/>
</dbReference>